<evidence type="ECO:0000256" key="1">
    <source>
        <dbReference type="SAM" id="Phobius"/>
    </source>
</evidence>
<protein>
    <submittedName>
        <fullName evidence="2">Uncharacterized protein</fullName>
    </submittedName>
</protein>
<gene>
    <name evidence="2" type="ORF">ELS19_06175</name>
</gene>
<dbReference type="EMBL" id="RZHH01000002">
    <property type="protein sequence ID" value="RYJ13582.1"/>
    <property type="molecule type" value="Genomic_DNA"/>
</dbReference>
<keyword evidence="1" id="KW-1133">Transmembrane helix</keyword>
<keyword evidence="1" id="KW-0472">Membrane</keyword>
<sequence>MIQIFVLKDEGLKKIFIWLGEQDGITLITIGSVVGVPVAMYFGYSPLNGHIAALPVAGVIIIFLKATGYLRKD</sequence>
<dbReference type="Proteomes" id="UP000294028">
    <property type="component" value="Unassembled WGS sequence"/>
</dbReference>
<evidence type="ECO:0000313" key="3">
    <source>
        <dbReference type="Proteomes" id="UP000294028"/>
    </source>
</evidence>
<dbReference type="AlphaFoldDB" id="A0A482TA36"/>
<accession>A0A482TA36</accession>
<proteinExistence type="predicted"/>
<comment type="caution">
    <text evidence="2">The sequence shown here is derived from an EMBL/GenBank/DDBJ whole genome shotgun (WGS) entry which is preliminary data.</text>
</comment>
<reference evidence="2 3" key="1">
    <citation type="submission" date="2018-12" db="EMBL/GenBank/DDBJ databases">
        <title>Genome analysis provides insights into bioremediation potentialities of Halogeometricum borinquense strain N11.</title>
        <authorList>
            <person name="Najjari A."/>
            <person name="Youssef N."/>
            <person name="Fhoula I."/>
            <person name="Ben Dhia O."/>
            <person name="Mahjoubi M."/>
            <person name="Ouzari H.I."/>
            <person name="Cherif A."/>
        </authorList>
    </citation>
    <scope>NUCLEOTIDE SEQUENCE [LARGE SCALE GENOMIC DNA]</scope>
    <source>
        <strain evidence="2 3">N11</strain>
    </source>
</reference>
<organism evidence="2 3">
    <name type="scientific">Halogeometricum borinquense</name>
    <dbReference type="NCBI Taxonomy" id="60847"/>
    <lineage>
        <taxon>Archaea</taxon>
        <taxon>Methanobacteriati</taxon>
        <taxon>Methanobacteriota</taxon>
        <taxon>Stenosarchaea group</taxon>
        <taxon>Halobacteria</taxon>
        <taxon>Halobacteriales</taxon>
        <taxon>Haloferacaceae</taxon>
        <taxon>Halogeometricum</taxon>
    </lineage>
</organism>
<feature type="transmembrane region" description="Helical" evidence="1">
    <location>
        <begin position="24"/>
        <end position="44"/>
    </location>
</feature>
<feature type="transmembrane region" description="Helical" evidence="1">
    <location>
        <begin position="50"/>
        <end position="70"/>
    </location>
</feature>
<dbReference type="RefSeq" id="WP_129784005.1">
    <property type="nucleotide sequence ID" value="NZ_RZHH01000002.1"/>
</dbReference>
<keyword evidence="1" id="KW-0812">Transmembrane</keyword>
<name>A0A482TA36_9EURY</name>
<evidence type="ECO:0000313" key="2">
    <source>
        <dbReference type="EMBL" id="RYJ13582.1"/>
    </source>
</evidence>